<dbReference type="GO" id="GO:0043565">
    <property type="term" value="F:sequence-specific DNA binding"/>
    <property type="evidence" value="ECO:0007669"/>
    <property type="project" value="InterPro"/>
</dbReference>
<dbReference type="PROSITE" id="PS01124">
    <property type="entry name" value="HTH_ARAC_FAMILY_2"/>
    <property type="match status" value="1"/>
</dbReference>
<keyword evidence="3" id="KW-0010">Activator</keyword>
<dbReference type="PRINTS" id="PR00032">
    <property type="entry name" value="HTHARAC"/>
</dbReference>
<organism evidence="6 7">
    <name type="scientific">Candidatus Anaerobiospirillum pullicola</name>
    <dbReference type="NCBI Taxonomy" id="2838451"/>
    <lineage>
        <taxon>Bacteria</taxon>
        <taxon>Pseudomonadati</taxon>
        <taxon>Pseudomonadota</taxon>
        <taxon>Gammaproteobacteria</taxon>
        <taxon>Aeromonadales</taxon>
        <taxon>Succinivibrionaceae</taxon>
        <taxon>Anaerobiospirillum</taxon>
    </lineage>
</organism>
<dbReference type="InterPro" id="IPR009057">
    <property type="entry name" value="Homeodomain-like_sf"/>
</dbReference>
<dbReference type="Gene3D" id="1.10.10.60">
    <property type="entry name" value="Homeodomain-like"/>
    <property type="match status" value="2"/>
</dbReference>
<dbReference type="SUPFAM" id="SSF51215">
    <property type="entry name" value="Regulatory protein AraC"/>
    <property type="match status" value="1"/>
</dbReference>
<dbReference type="AlphaFoldDB" id="A0A948TFW7"/>
<dbReference type="PANTHER" id="PTHR43280:SF28">
    <property type="entry name" value="HTH-TYPE TRANSCRIPTIONAL ACTIVATOR RHAS"/>
    <property type="match status" value="1"/>
</dbReference>
<dbReference type="InterPro" id="IPR037923">
    <property type="entry name" value="HTH-like"/>
</dbReference>
<dbReference type="PROSITE" id="PS00041">
    <property type="entry name" value="HTH_ARAC_FAMILY_1"/>
    <property type="match status" value="1"/>
</dbReference>
<evidence type="ECO:0000259" key="5">
    <source>
        <dbReference type="PROSITE" id="PS01124"/>
    </source>
</evidence>
<evidence type="ECO:0000256" key="3">
    <source>
        <dbReference type="ARBA" id="ARBA00023159"/>
    </source>
</evidence>
<dbReference type="EMBL" id="JAHLFE010000090">
    <property type="protein sequence ID" value="MBU3844115.1"/>
    <property type="molecule type" value="Genomic_DNA"/>
</dbReference>
<keyword evidence="2" id="KW-0238">DNA-binding</keyword>
<dbReference type="GO" id="GO:0003700">
    <property type="term" value="F:DNA-binding transcription factor activity"/>
    <property type="evidence" value="ECO:0007669"/>
    <property type="project" value="InterPro"/>
</dbReference>
<reference evidence="6" key="1">
    <citation type="journal article" date="2021" name="PeerJ">
        <title>Extensive microbial diversity within the chicken gut microbiome revealed by metagenomics and culture.</title>
        <authorList>
            <person name="Gilroy R."/>
            <person name="Ravi A."/>
            <person name="Getino M."/>
            <person name="Pursley I."/>
            <person name="Horton D.L."/>
            <person name="Alikhan N.F."/>
            <person name="Baker D."/>
            <person name="Gharbi K."/>
            <person name="Hall N."/>
            <person name="Watson M."/>
            <person name="Adriaenssens E.M."/>
            <person name="Foster-Nyarko E."/>
            <person name="Jarju S."/>
            <person name="Secka A."/>
            <person name="Antonio M."/>
            <person name="Oren A."/>
            <person name="Chaudhuri R.R."/>
            <person name="La Ragione R."/>
            <person name="Hildebrand F."/>
            <person name="Pallen M.J."/>
        </authorList>
    </citation>
    <scope>NUCLEOTIDE SEQUENCE</scope>
    <source>
        <strain evidence="6">378</strain>
    </source>
</reference>
<evidence type="ECO:0000313" key="7">
    <source>
        <dbReference type="Proteomes" id="UP000733611"/>
    </source>
</evidence>
<comment type="caution">
    <text evidence="6">The sequence shown here is derived from an EMBL/GenBank/DDBJ whole genome shotgun (WGS) entry which is preliminary data.</text>
</comment>
<dbReference type="Pfam" id="PF02311">
    <property type="entry name" value="AraC_binding"/>
    <property type="match status" value="1"/>
</dbReference>
<keyword evidence="4" id="KW-0804">Transcription</keyword>
<evidence type="ECO:0000256" key="2">
    <source>
        <dbReference type="ARBA" id="ARBA00023125"/>
    </source>
</evidence>
<dbReference type="SUPFAM" id="SSF46689">
    <property type="entry name" value="Homeodomain-like"/>
    <property type="match status" value="2"/>
</dbReference>
<dbReference type="PANTHER" id="PTHR43280">
    <property type="entry name" value="ARAC-FAMILY TRANSCRIPTIONAL REGULATOR"/>
    <property type="match status" value="1"/>
</dbReference>
<keyword evidence="1" id="KW-0805">Transcription regulation</keyword>
<evidence type="ECO:0000256" key="4">
    <source>
        <dbReference type="ARBA" id="ARBA00023163"/>
    </source>
</evidence>
<dbReference type="Pfam" id="PF12833">
    <property type="entry name" value="HTH_18"/>
    <property type="match status" value="1"/>
</dbReference>
<proteinExistence type="predicted"/>
<dbReference type="InterPro" id="IPR018060">
    <property type="entry name" value="HTH_AraC"/>
</dbReference>
<dbReference type="Gene3D" id="2.60.120.10">
    <property type="entry name" value="Jelly Rolls"/>
    <property type="match status" value="1"/>
</dbReference>
<protein>
    <submittedName>
        <fullName evidence="6">AraC family transcriptional regulator</fullName>
    </submittedName>
</protein>
<dbReference type="InterPro" id="IPR003313">
    <property type="entry name" value="AraC-bd"/>
</dbReference>
<dbReference type="SMART" id="SM00342">
    <property type="entry name" value="HTH_ARAC"/>
    <property type="match status" value="1"/>
</dbReference>
<sequence length="298" mass="34532">MALSELREKRAHGNEIFPFAYYFVDHHHERYVMVPHWHKEFEIGRILEGSLDITIDGRYYHGERGDIFCINSGSLHSAQLHDCVYEDLVFDLQFLLHERSCANGFLYALLYSQKNVSPFLPAADTNDTLQHMVEQLMVAMKNRLDEGNELLVTGFAYIILGFIEKDKLLLEPYTAEHNSRLSKIKLALSYIHKKFKQEITLQDLADLLEVQKPSVVRIFKEMIGRTPLDYINAYRILIAREMLKNKNVSITQVAVDLGFADLSYFTKVFKRYSGMTPREYLKQQQPSSLAESVVTTQI</sequence>
<evidence type="ECO:0000256" key="1">
    <source>
        <dbReference type="ARBA" id="ARBA00023015"/>
    </source>
</evidence>
<dbReference type="InterPro" id="IPR020449">
    <property type="entry name" value="Tscrpt_reg_AraC-type_HTH"/>
</dbReference>
<evidence type="ECO:0000313" key="6">
    <source>
        <dbReference type="EMBL" id="MBU3844115.1"/>
    </source>
</evidence>
<accession>A0A948TFW7</accession>
<name>A0A948TFW7_9GAMM</name>
<gene>
    <name evidence="6" type="ORF">H9847_04480</name>
</gene>
<dbReference type="InterPro" id="IPR018062">
    <property type="entry name" value="HTH_AraC-typ_CS"/>
</dbReference>
<dbReference type="InterPro" id="IPR014710">
    <property type="entry name" value="RmlC-like_jellyroll"/>
</dbReference>
<dbReference type="Proteomes" id="UP000733611">
    <property type="component" value="Unassembled WGS sequence"/>
</dbReference>
<feature type="domain" description="HTH araC/xylS-type" evidence="5">
    <location>
        <begin position="185"/>
        <end position="283"/>
    </location>
</feature>
<reference evidence="6" key="2">
    <citation type="submission" date="2021-04" db="EMBL/GenBank/DDBJ databases">
        <authorList>
            <person name="Gilroy R."/>
        </authorList>
    </citation>
    <scope>NUCLEOTIDE SEQUENCE</scope>
    <source>
        <strain evidence="6">378</strain>
    </source>
</reference>